<evidence type="ECO:0000313" key="3">
    <source>
        <dbReference type="Proteomes" id="UP001139264"/>
    </source>
</evidence>
<organism evidence="2 3">
    <name type="scientific">Arthrobacter gengyunqii</name>
    <dbReference type="NCBI Taxonomy" id="2886940"/>
    <lineage>
        <taxon>Bacteria</taxon>
        <taxon>Bacillati</taxon>
        <taxon>Actinomycetota</taxon>
        <taxon>Actinomycetes</taxon>
        <taxon>Micrococcales</taxon>
        <taxon>Micrococcaceae</taxon>
        <taxon>Arthrobacter</taxon>
    </lineage>
</organism>
<evidence type="ECO:0000313" key="2">
    <source>
        <dbReference type="EMBL" id="MCC3270984.1"/>
    </source>
</evidence>
<evidence type="ECO:0000256" key="1">
    <source>
        <dbReference type="SAM" id="MobiDB-lite"/>
    </source>
</evidence>
<gene>
    <name evidence="2" type="ORF">LJ751_16780</name>
</gene>
<protein>
    <submittedName>
        <fullName evidence="2">Uncharacterized protein</fullName>
    </submittedName>
</protein>
<dbReference type="Proteomes" id="UP001139264">
    <property type="component" value="Unassembled WGS sequence"/>
</dbReference>
<sequence length="59" mass="6388">MEIGEENPIIRAFAILVVMSVLAPLKKVLPFGEKKERHEPGDPRAALAGHRAKPDTDAG</sequence>
<reference evidence="2" key="1">
    <citation type="submission" date="2021-10" db="EMBL/GenBank/DDBJ databases">
        <title>Novel species in genus Arthrobacter.</title>
        <authorList>
            <person name="Liu Y."/>
        </authorList>
    </citation>
    <scope>NUCLEOTIDE SEQUENCE</scope>
    <source>
        <strain evidence="2">Zg-Y809</strain>
    </source>
</reference>
<feature type="region of interest" description="Disordered" evidence="1">
    <location>
        <begin position="32"/>
        <end position="59"/>
    </location>
</feature>
<feature type="compositionally biased region" description="Basic and acidic residues" evidence="1">
    <location>
        <begin position="32"/>
        <end position="42"/>
    </location>
</feature>
<dbReference type="AlphaFoldDB" id="A0A9X1M404"/>
<proteinExistence type="predicted"/>
<name>A0A9X1M404_9MICC</name>
<dbReference type="EMBL" id="JAJFZP010000016">
    <property type="protein sequence ID" value="MCC3270984.1"/>
    <property type="molecule type" value="Genomic_DNA"/>
</dbReference>
<accession>A0A9X1M404</accession>
<dbReference type="RefSeq" id="WP_227909253.1">
    <property type="nucleotide sequence ID" value="NZ_CP095461.1"/>
</dbReference>
<comment type="caution">
    <text evidence="2">The sequence shown here is derived from an EMBL/GenBank/DDBJ whole genome shotgun (WGS) entry which is preliminary data.</text>
</comment>